<accession>A0A7J6P265</accession>
<dbReference type="Proteomes" id="UP000541610">
    <property type="component" value="Unassembled WGS sequence"/>
</dbReference>
<feature type="compositionally biased region" description="Basic residues" evidence="1">
    <location>
        <begin position="370"/>
        <end position="381"/>
    </location>
</feature>
<feature type="region of interest" description="Disordered" evidence="1">
    <location>
        <begin position="255"/>
        <end position="347"/>
    </location>
</feature>
<dbReference type="AlphaFoldDB" id="A0A7J6P265"/>
<dbReference type="OrthoDB" id="10436703at2759"/>
<feature type="region of interest" description="Disordered" evidence="1">
    <location>
        <begin position="218"/>
        <end position="242"/>
    </location>
</feature>
<evidence type="ECO:0008006" key="5">
    <source>
        <dbReference type="Google" id="ProtNLM"/>
    </source>
</evidence>
<dbReference type="CDD" id="cd06257">
    <property type="entry name" value="DnaJ"/>
    <property type="match status" value="1"/>
</dbReference>
<keyword evidence="2" id="KW-0472">Membrane</keyword>
<protein>
    <recommendedName>
        <fullName evidence="5">J domain-containing protein</fullName>
    </recommendedName>
</protein>
<organism evidence="3 4">
    <name type="scientific">Perkinsus olseni</name>
    <name type="common">Perkinsus atlanticus</name>
    <dbReference type="NCBI Taxonomy" id="32597"/>
    <lineage>
        <taxon>Eukaryota</taxon>
        <taxon>Sar</taxon>
        <taxon>Alveolata</taxon>
        <taxon>Perkinsozoa</taxon>
        <taxon>Perkinsea</taxon>
        <taxon>Perkinsida</taxon>
        <taxon>Perkinsidae</taxon>
        <taxon>Perkinsus</taxon>
    </lineage>
</organism>
<evidence type="ECO:0000256" key="1">
    <source>
        <dbReference type="SAM" id="MobiDB-lite"/>
    </source>
</evidence>
<feature type="transmembrane region" description="Helical" evidence="2">
    <location>
        <begin position="175"/>
        <end position="198"/>
    </location>
</feature>
<feature type="compositionally biased region" description="Basic and acidic residues" evidence="1">
    <location>
        <begin position="258"/>
        <end position="331"/>
    </location>
</feature>
<evidence type="ECO:0000313" key="4">
    <source>
        <dbReference type="Proteomes" id="UP000541610"/>
    </source>
</evidence>
<dbReference type="Gene3D" id="1.10.287.110">
    <property type="entry name" value="DnaJ domain"/>
    <property type="match status" value="1"/>
</dbReference>
<keyword evidence="2" id="KW-0812">Transmembrane</keyword>
<feature type="region of interest" description="Disordered" evidence="1">
    <location>
        <begin position="360"/>
        <end position="383"/>
    </location>
</feature>
<feature type="compositionally biased region" description="Basic and acidic residues" evidence="1">
    <location>
        <begin position="360"/>
        <end position="369"/>
    </location>
</feature>
<name>A0A7J6P265_PEROL</name>
<dbReference type="InterPro" id="IPR036869">
    <property type="entry name" value="J_dom_sf"/>
</dbReference>
<keyword evidence="2" id="KW-1133">Transmembrane helix</keyword>
<comment type="caution">
    <text evidence="3">The sequence shown here is derived from an EMBL/GenBank/DDBJ whole genome shotgun (WGS) entry which is preliminary data.</text>
</comment>
<dbReference type="EMBL" id="JABANP010000114">
    <property type="protein sequence ID" value="KAF4689816.1"/>
    <property type="molecule type" value="Genomic_DNA"/>
</dbReference>
<evidence type="ECO:0000256" key="2">
    <source>
        <dbReference type="SAM" id="Phobius"/>
    </source>
</evidence>
<sequence length="410" mass="46762">MIAHYGDHSCLWLASLQAAAATNWVPELSRAIQCASSTGRFLGLVLALAIPPSVAVNGRPPLARKKARYPYWSNAQYDWELEYFNLVRYDELDGRILREELKNPRKLQSNDEPYEWYLACRVDTQRLLPTTDGLEIFSTRDEAVLSSVFGRDIQFFGDVSVSITPSPAPMEESSFPLAVFIAIISAALAVVIGTTILVRRGNKYRVVPDVLASAMAEAEADDRFESQPSSSSLSGDEDYQERMRAAREVVNPFKRFAKQREEQQRAQARRLEKAKREREEREKERREMKKEKEKREEERARAREAQETAKEAEAARTRKGPDPAASNDEKPSSGSAEQACSDELEASAELSAVRELRCELEKSKADEPHKKRKQRFKKLQLKWHPDKNRSDEATAVFQFLQSKKSWYLGK</sequence>
<gene>
    <name evidence="3" type="ORF">FOZ60_001088</name>
</gene>
<dbReference type="InterPro" id="IPR001623">
    <property type="entry name" value="DnaJ_domain"/>
</dbReference>
<dbReference type="SUPFAM" id="SSF46565">
    <property type="entry name" value="Chaperone J-domain"/>
    <property type="match status" value="1"/>
</dbReference>
<reference evidence="3 4" key="1">
    <citation type="submission" date="2020-04" db="EMBL/GenBank/DDBJ databases">
        <title>Perkinsus olseni comparative genomics.</title>
        <authorList>
            <person name="Bogema D.R."/>
        </authorList>
    </citation>
    <scope>NUCLEOTIDE SEQUENCE [LARGE SCALE GENOMIC DNA]</scope>
    <source>
        <strain evidence="3">00978-12</strain>
    </source>
</reference>
<proteinExistence type="predicted"/>
<evidence type="ECO:0000313" key="3">
    <source>
        <dbReference type="EMBL" id="KAF4689816.1"/>
    </source>
</evidence>